<proteinExistence type="predicted"/>
<dbReference type="RefSeq" id="XP_003648398.1">
    <property type="nucleotide sequence ID" value="XM_003648350.1"/>
</dbReference>
<evidence type="ECO:0000256" key="1">
    <source>
        <dbReference type="ARBA" id="ARBA00018901"/>
    </source>
</evidence>
<dbReference type="InterPro" id="IPR050896">
    <property type="entry name" value="Mito_lipid_metab_GTPase"/>
</dbReference>
<evidence type="ECO:0000259" key="4">
    <source>
        <dbReference type="Pfam" id="PF01926"/>
    </source>
</evidence>
<dbReference type="OrthoDB" id="1696305at2759"/>
<dbReference type="InterPro" id="IPR006073">
    <property type="entry name" value="GTP-bd"/>
</dbReference>
<feature type="domain" description="G" evidence="4">
    <location>
        <begin position="251"/>
        <end position="271"/>
    </location>
</feature>
<name>G8JXK7_ERECY</name>
<evidence type="ECO:0000313" key="6">
    <source>
        <dbReference type="Proteomes" id="UP000006790"/>
    </source>
</evidence>
<dbReference type="GO" id="GO:0030490">
    <property type="term" value="P:maturation of SSU-rRNA"/>
    <property type="evidence" value="ECO:0007669"/>
    <property type="project" value="EnsemblFungi"/>
</dbReference>
<evidence type="ECO:0000256" key="3">
    <source>
        <dbReference type="ARBA" id="ARBA00031834"/>
    </source>
</evidence>
<gene>
    <name evidence="5" type="ordered locus">Ecym_8303</name>
</gene>
<keyword evidence="2" id="KW-0809">Transit peptide</keyword>
<dbReference type="PANTHER" id="PTHR46434">
    <property type="entry name" value="GENETIC INTERACTOR OF PROHIBITINS 3, MITOCHONDRIAL"/>
    <property type="match status" value="1"/>
</dbReference>
<dbReference type="Gene3D" id="3.40.50.300">
    <property type="entry name" value="P-loop containing nucleotide triphosphate hydrolases"/>
    <property type="match status" value="1"/>
</dbReference>
<evidence type="ECO:0000313" key="5">
    <source>
        <dbReference type="EMBL" id="AET41581.1"/>
    </source>
</evidence>
<dbReference type="GO" id="GO:0005525">
    <property type="term" value="F:GTP binding"/>
    <property type="evidence" value="ECO:0007669"/>
    <property type="project" value="InterPro"/>
</dbReference>
<reference evidence="6" key="1">
    <citation type="journal article" date="2012" name="G3 (Bethesda)">
        <title>Pichia sorbitophila, an interspecies yeast hybrid reveals early steps of genome resolution following polyploidization.</title>
        <authorList>
            <person name="Leh Louis V."/>
            <person name="Despons L."/>
            <person name="Friedrich A."/>
            <person name="Martin T."/>
            <person name="Durrens P."/>
            <person name="Casaregola S."/>
            <person name="Neuveglise C."/>
            <person name="Fairhead C."/>
            <person name="Marck C."/>
            <person name="Cruz J.A."/>
            <person name="Straub M.L."/>
            <person name="Kugler V."/>
            <person name="Sacerdot C."/>
            <person name="Uzunov Z."/>
            <person name="Thierry A."/>
            <person name="Weiss S."/>
            <person name="Bleykasten C."/>
            <person name="De Montigny J."/>
            <person name="Jacques N."/>
            <person name="Jung P."/>
            <person name="Lemaire M."/>
            <person name="Mallet S."/>
            <person name="Morel G."/>
            <person name="Richard G.F."/>
            <person name="Sarkar A."/>
            <person name="Savel G."/>
            <person name="Schacherer J."/>
            <person name="Seret M.L."/>
            <person name="Talla E."/>
            <person name="Samson G."/>
            <person name="Jubin C."/>
            <person name="Poulain J."/>
            <person name="Vacherie B."/>
            <person name="Barbe V."/>
            <person name="Pelletier E."/>
            <person name="Sherman D.J."/>
            <person name="Westhof E."/>
            <person name="Weissenbach J."/>
            <person name="Baret P.V."/>
            <person name="Wincker P."/>
            <person name="Gaillardin C."/>
            <person name="Dujon B."/>
            <person name="Souciet J.L."/>
        </authorList>
    </citation>
    <scope>NUCLEOTIDE SEQUENCE [LARGE SCALE GENOMIC DNA]</scope>
    <source>
        <strain evidence="6">CBS 270.75 / DBVPG 7215 / KCTC 17166 / NRRL Y-17582</strain>
    </source>
</reference>
<dbReference type="HOGENOM" id="CLU_025792_1_0_1"/>
<dbReference type="GO" id="GO:0005743">
    <property type="term" value="C:mitochondrial inner membrane"/>
    <property type="evidence" value="ECO:0007669"/>
    <property type="project" value="EnsemblFungi"/>
</dbReference>
<dbReference type="InParanoid" id="G8JXK7"/>
<dbReference type="KEGG" id="erc:Ecym_8303"/>
<dbReference type="OMA" id="IIPPFYG"/>
<dbReference type="Proteomes" id="UP000006790">
    <property type="component" value="Chromosome 8"/>
</dbReference>
<dbReference type="EMBL" id="CP002504">
    <property type="protein sequence ID" value="AET41581.1"/>
    <property type="molecule type" value="Genomic_DNA"/>
</dbReference>
<dbReference type="FunCoup" id="G8JXK7">
    <property type="interactions" value="93"/>
</dbReference>
<keyword evidence="6" id="KW-1185">Reference proteome</keyword>
<dbReference type="PANTHER" id="PTHR46434:SF1">
    <property type="entry name" value="GENETIC INTERACTOR OF PROHIBITINS 3, MITOCHONDRIAL"/>
    <property type="match status" value="1"/>
</dbReference>
<dbReference type="AlphaFoldDB" id="G8JXK7"/>
<dbReference type="InterPro" id="IPR027417">
    <property type="entry name" value="P-loop_NTPase"/>
</dbReference>
<organism evidence="5 6">
    <name type="scientific">Eremothecium cymbalariae (strain CBS 270.75 / DBVPG 7215 / KCTC 17166 / NRRL Y-17582)</name>
    <name type="common">Yeast</name>
    <dbReference type="NCBI Taxonomy" id="931890"/>
    <lineage>
        <taxon>Eukaryota</taxon>
        <taxon>Fungi</taxon>
        <taxon>Dikarya</taxon>
        <taxon>Ascomycota</taxon>
        <taxon>Saccharomycotina</taxon>
        <taxon>Saccharomycetes</taxon>
        <taxon>Saccharomycetales</taxon>
        <taxon>Saccharomycetaceae</taxon>
        <taxon>Eremothecium</taxon>
    </lineage>
</organism>
<protein>
    <recommendedName>
        <fullName evidence="1">Genetic interactor of prohibitins 3, mitochondrial</fullName>
    </recommendedName>
    <alternativeName>
        <fullName evidence="3">Found in mitochondrial proteome protein 38</fullName>
    </alternativeName>
</protein>
<sequence>MEFLQRTELKIKNSDLTVIFKSVHRISGLSEGLFKALGWLIRMLRTGFQLRQFERSISCKLCGIALQIKSPKLSGYYLKPKPKQKAKASTLEDVKYLLFGQDMHRIKEKSSLPSRSDVISKFDDRPTCKRCFDAQNQNEYSLEEFQSQTFKDISKYIPQCASIYHVVPMVDFPLNVDKILLENKENTNYLLLSKGDQIMAQSSTLAQPTQEFFHEYFKKHLGINLKKVVAFSSPKNWNIAIVNSALSKESYFVGHPNAGKSSLINALIKNNPCMGYRMEEDKPTAELNTESLGPDKMSRRKHYLLNKAGVSYLPNFTRSIQSYSFGNKVVHDLPGYMDDIDSAAYDRIIAKNFLQRIRKTAGFDTSKLKKQSYVSITGSEEGRCLTISGLIYLVPPPGTVNQVISYIPGRIAKYHNFEKGLEVIKNVNVNESHPQAQFVEVTKVLTEKAEFVRHIIPPFRGSIEIVFKDIGYLQLRSTGKYEFKGLYEIWVPKAIKVCVREPLKKLIEQSHHEYKESKGKTPLISRNRVIFSSTYPMSPTEDATLDKIRDMFLERTKKDTMARKQLNSDPIATLSKKELATRNLYWYYVW</sequence>
<dbReference type="STRING" id="931890.G8JXK7"/>
<dbReference type="eggNOG" id="ENOG502S0UP">
    <property type="taxonomic scope" value="Eukaryota"/>
</dbReference>
<dbReference type="SUPFAM" id="SSF52540">
    <property type="entry name" value="P-loop containing nucleoside triphosphate hydrolases"/>
    <property type="match status" value="1"/>
</dbReference>
<accession>G8JXK7</accession>
<dbReference type="Pfam" id="PF01926">
    <property type="entry name" value="MMR_HSR1"/>
    <property type="match status" value="1"/>
</dbReference>
<dbReference type="GeneID" id="11469967"/>
<evidence type="ECO:0000256" key="2">
    <source>
        <dbReference type="ARBA" id="ARBA00022946"/>
    </source>
</evidence>